<dbReference type="Proteomes" id="UP000324585">
    <property type="component" value="Unassembled WGS sequence"/>
</dbReference>
<name>A0A5J4Z4V1_PORPP</name>
<keyword evidence="4" id="KW-0967">Endosome</keyword>
<dbReference type="InterPro" id="IPR037202">
    <property type="entry name" value="ESCRT_assembly_dom"/>
</dbReference>
<dbReference type="CDD" id="cd11685">
    <property type="entry name" value="UEV_TSG101-like"/>
    <property type="match status" value="1"/>
</dbReference>
<dbReference type="PROSITE" id="PS51322">
    <property type="entry name" value="UEV"/>
    <property type="match status" value="1"/>
</dbReference>
<evidence type="ECO:0000256" key="4">
    <source>
        <dbReference type="ARBA" id="ARBA00022753"/>
    </source>
</evidence>
<evidence type="ECO:0000256" key="8">
    <source>
        <dbReference type="SAM" id="Coils"/>
    </source>
</evidence>
<dbReference type="PANTHER" id="PTHR23306:SF3">
    <property type="entry name" value="TUMOR SUPPRESSOR PROTEIN 101"/>
    <property type="match status" value="1"/>
</dbReference>
<dbReference type="PANTHER" id="PTHR23306">
    <property type="entry name" value="TUMOR SUSCEPTIBILITY GENE 101 PROTEIN-RELATED"/>
    <property type="match status" value="1"/>
</dbReference>
<evidence type="ECO:0000256" key="7">
    <source>
        <dbReference type="PROSITE-ProRule" id="PRU00644"/>
    </source>
</evidence>
<evidence type="ECO:0000256" key="9">
    <source>
        <dbReference type="SAM" id="MobiDB-lite"/>
    </source>
</evidence>
<feature type="coiled-coil region" evidence="8">
    <location>
        <begin position="221"/>
        <end position="255"/>
    </location>
</feature>
<evidence type="ECO:0000313" key="12">
    <source>
        <dbReference type="EMBL" id="KAA8498192.1"/>
    </source>
</evidence>
<dbReference type="Pfam" id="PF05743">
    <property type="entry name" value="UEV"/>
    <property type="match status" value="1"/>
</dbReference>
<evidence type="ECO:0000256" key="1">
    <source>
        <dbReference type="ARBA" id="ARBA00004177"/>
    </source>
</evidence>
<feature type="domain" description="UEV" evidence="11">
    <location>
        <begin position="5"/>
        <end position="155"/>
    </location>
</feature>
<dbReference type="OMA" id="LWLPEPY"/>
<evidence type="ECO:0000256" key="2">
    <source>
        <dbReference type="ARBA" id="ARBA00009594"/>
    </source>
</evidence>
<dbReference type="GO" id="GO:0008333">
    <property type="term" value="P:endosome to lysosome transport"/>
    <property type="evidence" value="ECO:0007669"/>
    <property type="project" value="TreeGrafter"/>
</dbReference>
<keyword evidence="5 7" id="KW-0653">Protein transport</keyword>
<feature type="compositionally biased region" description="Polar residues" evidence="9">
    <location>
        <begin position="157"/>
        <end position="178"/>
    </location>
</feature>
<dbReference type="PROSITE" id="PS51312">
    <property type="entry name" value="SB"/>
    <property type="match status" value="1"/>
</dbReference>
<comment type="caution">
    <text evidence="12">The sequence shown here is derived from an EMBL/GenBank/DDBJ whole genome shotgun (WGS) entry which is preliminary data.</text>
</comment>
<dbReference type="SUPFAM" id="SSF140111">
    <property type="entry name" value="Endosomal sorting complex assembly domain"/>
    <property type="match status" value="1"/>
</dbReference>
<dbReference type="InterPro" id="IPR017916">
    <property type="entry name" value="SB_dom"/>
</dbReference>
<evidence type="ECO:0000313" key="13">
    <source>
        <dbReference type="Proteomes" id="UP000324585"/>
    </source>
</evidence>
<dbReference type="InterPro" id="IPR016135">
    <property type="entry name" value="UBQ-conjugating_enzyme/RWD"/>
</dbReference>
<dbReference type="Gene3D" id="3.10.110.10">
    <property type="entry name" value="Ubiquitin Conjugating Enzyme"/>
    <property type="match status" value="1"/>
</dbReference>
<dbReference type="OrthoDB" id="906at2759"/>
<reference evidence="13" key="1">
    <citation type="journal article" date="2019" name="Nat. Commun.">
        <title>Expansion of phycobilisome linker gene families in mesophilic red algae.</title>
        <authorList>
            <person name="Lee J."/>
            <person name="Kim D."/>
            <person name="Bhattacharya D."/>
            <person name="Yoon H.S."/>
        </authorList>
    </citation>
    <scope>NUCLEOTIDE SEQUENCE [LARGE SCALE GENOMIC DNA]</scope>
    <source>
        <strain evidence="13">CCMP 1328</strain>
    </source>
</reference>
<keyword evidence="6 8" id="KW-0175">Coiled coil</keyword>
<evidence type="ECO:0000259" key="11">
    <source>
        <dbReference type="PROSITE" id="PS51322"/>
    </source>
</evidence>
<comment type="similarity">
    <text evidence="2">Belongs to the ubiquitin-conjugating enzyme family. UEV subfamily.</text>
</comment>
<keyword evidence="3 7" id="KW-0813">Transport</keyword>
<dbReference type="EMBL" id="VRMN01000001">
    <property type="protein sequence ID" value="KAA8498192.1"/>
    <property type="molecule type" value="Genomic_DNA"/>
</dbReference>
<evidence type="ECO:0000256" key="6">
    <source>
        <dbReference type="ARBA" id="ARBA00023054"/>
    </source>
</evidence>
<gene>
    <name evidence="12" type="ORF">FVE85_5777</name>
</gene>
<dbReference type="Pfam" id="PF09454">
    <property type="entry name" value="Vps23_core"/>
    <property type="match status" value="1"/>
</dbReference>
<evidence type="ECO:0000259" key="10">
    <source>
        <dbReference type="PROSITE" id="PS51312"/>
    </source>
</evidence>
<evidence type="ECO:0000256" key="3">
    <source>
        <dbReference type="ARBA" id="ARBA00022448"/>
    </source>
</evidence>
<proteinExistence type="inferred from homology"/>
<organism evidence="12 13">
    <name type="scientific">Porphyridium purpureum</name>
    <name type="common">Red alga</name>
    <name type="synonym">Porphyridium cruentum</name>
    <dbReference type="NCBI Taxonomy" id="35688"/>
    <lineage>
        <taxon>Eukaryota</taxon>
        <taxon>Rhodophyta</taxon>
        <taxon>Bangiophyceae</taxon>
        <taxon>Porphyridiales</taxon>
        <taxon>Porphyridiaceae</taxon>
        <taxon>Porphyridium</taxon>
    </lineage>
</organism>
<evidence type="ECO:0000256" key="5">
    <source>
        <dbReference type="ARBA" id="ARBA00022927"/>
    </source>
</evidence>
<dbReference type="SUPFAM" id="SSF54495">
    <property type="entry name" value="UBC-like"/>
    <property type="match status" value="1"/>
</dbReference>
<dbReference type="Gene3D" id="6.10.140.820">
    <property type="match status" value="1"/>
</dbReference>
<sequence>MSGSERMFVQSLLRACGGRYPRENEAHIAQEVASFLVEAPTISCMVDTYPQPAANGVRPILLVLHGTVPIVFNQSTYHIPIKIWLTEYYPDYKPLVFVTPTSTMQVKSGHPHVDPTGFVTMPYVHGWSARESSLSGMFKELVEQFSRIPPVYARQSVRPSNGPTTNSAPTGLYDSQTSMQDMNNNFTGSAFPYSSDPGAQKREALQNDVQRKLQFYFGEMRKEHEATLEENSQEIEQLNAEISSLQSQSSSAQRICIKREQEVVVLRKEKENLEKFVAENSADDPDSTLGVFQDVQARQIMQSIADDLGLQDALHTLEEALEAHIIDLPVFLTEVRRLSREQYRARALIRKIRLMQVQATAPPGGARS</sequence>
<feature type="region of interest" description="Disordered" evidence="9">
    <location>
        <begin position="154"/>
        <end position="178"/>
    </location>
</feature>
<dbReference type="GO" id="GO:0043130">
    <property type="term" value="F:ubiquitin binding"/>
    <property type="evidence" value="ECO:0007669"/>
    <property type="project" value="TreeGrafter"/>
</dbReference>
<comment type="subcellular location">
    <subcellularLocation>
        <location evidence="1">Endosome</location>
    </subcellularLocation>
</comment>
<dbReference type="AlphaFoldDB" id="A0A5J4Z4V1"/>
<accession>A0A5J4Z4V1</accession>
<protein>
    <submittedName>
        <fullName evidence="12">Tumor susceptibility protein</fullName>
    </submittedName>
</protein>
<dbReference type="InterPro" id="IPR052070">
    <property type="entry name" value="ESCRT-I_UEV_domain"/>
</dbReference>
<dbReference type="InterPro" id="IPR008883">
    <property type="entry name" value="UEV_N"/>
</dbReference>
<dbReference type="GO" id="GO:0000813">
    <property type="term" value="C:ESCRT I complex"/>
    <property type="evidence" value="ECO:0007669"/>
    <property type="project" value="TreeGrafter"/>
</dbReference>
<dbReference type="GO" id="GO:0015031">
    <property type="term" value="P:protein transport"/>
    <property type="evidence" value="ECO:0007669"/>
    <property type="project" value="UniProtKB-UniRule"/>
</dbReference>
<feature type="domain" description="SB" evidence="10">
    <location>
        <begin position="294"/>
        <end position="362"/>
    </location>
</feature>
<keyword evidence="13" id="KW-1185">Reference proteome</keyword>